<evidence type="ECO:0000313" key="9">
    <source>
        <dbReference type="Proteomes" id="UP000000305"/>
    </source>
</evidence>
<evidence type="ECO:0000259" key="7">
    <source>
        <dbReference type="Pfam" id="PF02463"/>
    </source>
</evidence>
<evidence type="ECO:0000256" key="2">
    <source>
        <dbReference type="ARBA" id="ARBA00022618"/>
    </source>
</evidence>
<organism evidence="8 9">
    <name type="scientific">Daphnia pulex</name>
    <name type="common">Water flea</name>
    <dbReference type="NCBI Taxonomy" id="6669"/>
    <lineage>
        <taxon>Eukaryota</taxon>
        <taxon>Metazoa</taxon>
        <taxon>Ecdysozoa</taxon>
        <taxon>Arthropoda</taxon>
        <taxon>Crustacea</taxon>
        <taxon>Branchiopoda</taxon>
        <taxon>Diplostraca</taxon>
        <taxon>Cladocera</taxon>
        <taxon>Anomopoda</taxon>
        <taxon>Daphniidae</taxon>
        <taxon>Daphnia</taxon>
    </lineage>
</organism>
<feature type="domain" description="RecF/RecN/SMC N-terminal" evidence="7">
    <location>
        <begin position="3"/>
        <end position="49"/>
    </location>
</feature>
<dbReference type="OrthoDB" id="413649at2759"/>
<protein>
    <recommendedName>
        <fullName evidence="7">RecF/RecN/SMC N-terminal domain-containing protein</fullName>
    </recommendedName>
</protein>
<accession>E9HPE3</accession>
<dbReference type="AlphaFoldDB" id="E9HPE3"/>
<dbReference type="PhylomeDB" id="E9HPE3"/>
<proteinExistence type="predicted"/>
<name>E9HPE3_DAPPU</name>
<dbReference type="HOGENOM" id="CLU_2374881_0_0_1"/>
<evidence type="ECO:0000256" key="5">
    <source>
        <dbReference type="ARBA" id="ARBA00023306"/>
    </source>
</evidence>
<keyword evidence="5" id="KW-0131">Cell cycle</keyword>
<evidence type="ECO:0000256" key="1">
    <source>
        <dbReference type="ARBA" id="ARBA00004123"/>
    </source>
</evidence>
<dbReference type="eggNOG" id="KOG0018">
    <property type="taxonomic scope" value="Eukaryota"/>
</dbReference>
<keyword evidence="2" id="KW-0132">Cell division</keyword>
<dbReference type="EMBL" id="GL732705">
    <property type="protein sequence ID" value="EFX66369.1"/>
    <property type="molecule type" value="Genomic_DNA"/>
</dbReference>
<keyword evidence="4" id="KW-0539">Nucleus</keyword>
<comment type="subcellular location">
    <subcellularLocation>
        <location evidence="1">Nucleus</location>
    </subcellularLocation>
</comment>
<dbReference type="Pfam" id="PF02463">
    <property type="entry name" value="SMC_N"/>
    <property type="match status" value="1"/>
</dbReference>
<dbReference type="InterPro" id="IPR027417">
    <property type="entry name" value="P-loop_NTPase"/>
</dbReference>
<evidence type="ECO:0000256" key="3">
    <source>
        <dbReference type="ARBA" id="ARBA00022776"/>
    </source>
</evidence>
<evidence type="ECO:0000256" key="4">
    <source>
        <dbReference type="ARBA" id="ARBA00023242"/>
    </source>
</evidence>
<feature type="region of interest" description="Disordered" evidence="6">
    <location>
        <begin position="74"/>
        <end position="95"/>
    </location>
</feature>
<dbReference type="Gene3D" id="3.40.50.300">
    <property type="entry name" value="P-loop containing nucleotide triphosphate hydrolases"/>
    <property type="match status" value="1"/>
</dbReference>
<dbReference type="STRING" id="6669.E9HPE3"/>
<dbReference type="GO" id="GO:0051301">
    <property type="term" value="P:cell division"/>
    <property type="evidence" value="ECO:0007669"/>
    <property type="project" value="UniProtKB-KW"/>
</dbReference>
<evidence type="ECO:0000256" key="6">
    <source>
        <dbReference type="SAM" id="MobiDB-lite"/>
    </source>
</evidence>
<keyword evidence="3" id="KW-0498">Mitosis</keyword>
<keyword evidence="9" id="KW-1185">Reference proteome</keyword>
<dbReference type="InParanoid" id="E9HPE3"/>
<dbReference type="PANTHER" id="PTHR18937:SF12">
    <property type="entry name" value="STRUCTURAL MAINTENANCE OF CHROMOSOMES PROTEIN"/>
    <property type="match status" value="1"/>
</dbReference>
<dbReference type="PANTHER" id="PTHR18937">
    <property type="entry name" value="STRUCTURAL MAINTENANCE OF CHROMOSOMES SMC FAMILY MEMBER"/>
    <property type="match status" value="1"/>
</dbReference>
<reference evidence="8 9" key="1">
    <citation type="journal article" date="2011" name="Science">
        <title>The ecoresponsive genome of Daphnia pulex.</title>
        <authorList>
            <person name="Colbourne J.K."/>
            <person name="Pfrender M.E."/>
            <person name="Gilbert D."/>
            <person name="Thomas W.K."/>
            <person name="Tucker A."/>
            <person name="Oakley T.H."/>
            <person name="Tokishita S."/>
            <person name="Aerts A."/>
            <person name="Arnold G.J."/>
            <person name="Basu M.K."/>
            <person name="Bauer D.J."/>
            <person name="Caceres C.E."/>
            <person name="Carmel L."/>
            <person name="Casola C."/>
            <person name="Choi J.H."/>
            <person name="Detter J.C."/>
            <person name="Dong Q."/>
            <person name="Dusheyko S."/>
            <person name="Eads B.D."/>
            <person name="Frohlich T."/>
            <person name="Geiler-Samerotte K.A."/>
            <person name="Gerlach D."/>
            <person name="Hatcher P."/>
            <person name="Jogdeo S."/>
            <person name="Krijgsveld J."/>
            <person name="Kriventseva E.V."/>
            <person name="Kultz D."/>
            <person name="Laforsch C."/>
            <person name="Lindquist E."/>
            <person name="Lopez J."/>
            <person name="Manak J.R."/>
            <person name="Muller J."/>
            <person name="Pangilinan J."/>
            <person name="Patwardhan R.P."/>
            <person name="Pitluck S."/>
            <person name="Pritham E.J."/>
            <person name="Rechtsteiner A."/>
            <person name="Rho M."/>
            <person name="Rogozin I.B."/>
            <person name="Sakarya O."/>
            <person name="Salamov A."/>
            <person name="Schaack S."/>
            <person name="Shapiro H."/>
            <person name="Shiga Y."/>
            <person name="Skalitzky C."/>
            <person name="Smith Z."/>
            <person name="Souvorov A."/>
            <person name="Sung W."/>
            <person name="Tang Z."/>
            <person name="Tsuchiya D."/>
            <person name="Tu H."/>
            <person name="Vos H."/>
            <person name="Wang M."/>
            <person name="Wolf Y.I."/>
            <person name="Yamagata H."/>
            <person name="Yamada T."/>
            <person name="Ye Y."/>
            <person name="Shaw J.R."/>
            <person name="Andrews J."/>
            <person name="Crease T.J."/>
            <person name="Tang H."/>
            <person name="Lucas S.M."/>
            <person name="Robertson H.M."/>
            <person name="Bork P."/>
            <person name="Koonin E.V."/>
            <person name="Zdobnov E.M."/>
            <person name="Grigoriev I.V."/>
            <person name="Lynch M."/>
            <person name="Boore J.L."/>
        </authorList>
    </citation>
    <scope>NUCLEOTIDE SEQUENCE [LARGE SCALE GENOMIC DNA]</scope>
</reference>
<evidence type="ECO:0000313" key="8">
    <source>
        <dbReference type="EMBL" id="EFX66369.1"/>
    </source>
</evidence>
<dbReference type="SUPFAM" id="SSF52540">
    <property type="entry name" value="P-loop containing nucleoside triphosphate hydrolases"/>
    <property type="match status" value="1"/>
</dbReference>
<dbReference type="KEGG" id="dpx:DAPPUDRAFT_332241"/>
<dbReference type="GO" id="GO:0005634">
    <property type="term" value="C:nucleus"/>
    <property type="evidence" value="ECO:0007669"/>
    <property type="project" value="UniProtKB-SubCell"/>
</dbReference>
<dbReference type="Proteomes" id="UP000000305">
    <property type="component" value="Unassembled WGS sequence"/>
</dbReference>
<gene>
    <name evidence="8" type="ORF">DAPPUDRAFT_332241</name>
</gene>
<sequence length="95" mass="10585">MSSLSGGEKTFAALTLLFAISSYKPSLIFVPDEIDAALDKTNVSKVTHFWLTTDLAATLTNLYSLLQNLITPSSDESKMKTWKRGFTPRSQNKRQ</sequence>
<dbReference type="InterPro" id="IPR003395">
    <property type="entry name" value="RecF/RecN/SMC_N"/>
</dbReference>